<dbReference type="AlphaFoldDB" id="A0A1M7TUK5"/>
<organism evidence="9 10">
    <name type="scientific">Oceanicella actignis</name>
    <dbReference type="NCBI Taxonomy" id="1189325"/>
    <lineage>
        <taxon>Bacteria</taxon>
        <taxon>Pseudomonadati</taxon>
        <taxon>Pseudomonadota</taxon>
        <taxon>Alphaproteobacteria</taxon>
        <taxon>Rhodobacterales</taxon>
        <taxon>Paracoccaceae</taxon>
        <taxon>Oceanicella</taxon>
    </lineage>
</organism>
<sequence length="289" mass="32126">MQICRTKQEIRALTRRWRAEGRSIGFAPTMGYLHEGHLALVRRARAENDAVVVSIFVNPTQFGPNEDFDSYPRDPERDLLLLRAEGADAVFLPDAAEMYAPHAQTFVEAERLSRILIGRLRPGHFRGVATVVTKLFNIVAPDAAYFGEKDYQQLTVIRRMVADLDVPVRIVGVPTVREPDGLAMSSRNVRLSPEDRAAAPVLCRALDAAEARAARGPVSVEALRRLIRETLEASPRGRDPRVDVRAADDLSPLRGALRRPAVALISMRFGDVLLIDQRVIRPADQENAP</sequence>
<feature type="binding site" evidence="8">
    <location>
        <begin position="184"/>
        <end position="187"/>
    </location>
    <ligand>
        <name>ATP</name>
        <dbReference type="ChEBI" id="CHEBI:30616"/>
    </ligand>
</feature>
<feature type="active site" description="Proton donor" evidence="8">
    <location>
        <position position="37"/>
    </location>
</feature>
<comment type="function">
    <text evidence="8">Catalyzes the condensation of pantoate with beta-alanine in an ATP-dependent reaction via a pantoyl-adenylate intermediate.</text>
</comment>
<dbReference type="Proteomes" id="UP000184066">
    <property type="component" value="Unassembled WGS sequence"/>
</dbReference>
<gene>
    <name evidence="8" type="primary">panC</name>
    <name evidence="9" type="ORF">SAMN05216200_11046</name>
</gene>
<dbReference type="CDD" id="cd00560">
    <property type="entry name" value="PanC"/>
    <property type="match status" value="1"/>
</dbReference>
<keyword evidence="3 8" id="KW-0436">Ligase</keyword>
<dbReference type="GO" id="GO:0015940">
    <property type="term" value="P:pantothenate biosynthetic process"/>
    <property type="evidence" value="ECO:0007669"/>
    <property type="project" value="UniProtKB-UniRule"/>
</dbReference>
<dbReference type="FunFam" id="3.40.50.620:FF:000013">
    <property type="entry name" value="Pantothenate synthetase"/>
    <property type="match status" value="1"/>
</dbReference>
<dbReference type="OrthoDB" id="9773087at2"/>
<dbReference type="STRING" id="1189325.SAMN04488119_101466"/>
<name>A0A1M7TUK5_9RHOB</name>
<feature type="binding site" evidence="8">
    <location>
        <position position="153"/>
    </location>
    <ligand>
        <name>(R)-pantoate</name>
        <dbReference type="ChEBI" id="CHEBI:15980"/>
    </ligand>
</feature>
<dbReference type="UniPathway" id="UPA00028">
    <property type="reaction ID" value="UER00005"/>
</dbReference>
<comment type="miscellaneous">
    <text evidence="8">The reaction proceeds by a bi uni uni bi ping pong mechanism.</text>
</comment>
<dbReference type="InterPro" id="IPR014729">
    <property type="entry name" value="Rossmann-like_a/b/a_fold"/>
</dbReference>
<feature type="binding site" evidence="8">
    <location>
        <begin position="30"/>
        <end position="37"/>
    </location>
    <ligand>
        <name>ATP</name>
        <dbReference type="ChEBI" id="CHEBI:30616"/>
    </ligand>
</feature>
<dbReference type="SUPFAM" id="SSF52374">
    <property type="entry name" value="Nucleotidylyl transferase"/>
    <property type="match status" value="1"/>
</dbReference>
<evidence type="ECO:0000256" key="5">
    <source>
        <dbReference type="ARBA" id="ARBA00022741"/>
    </source>
</evidence>
<keyword evidence="4 8" id="KW-0566">Pantothenate biosynthesis</keyword>
<comment type="subcellular location">
    <subcellularLocation>
        <location evidence="8">Cytoplasm</location>
    </subcellularLocation>
</comment>
<evidence type="ECO:0000256" key="6">
    <source>
        <dbReference type="ARBA" id="ARBA00022840"/>
    </source>
</evidence>
<feature type="binding site" evidence="8">
    <location>
        <position position="176"/>
    </location>
    <ligand>
        <name>ATP</name>
        <dbReference type="ChEBI" id="CHEBI:30616"/>
    </ligand>
</feature>
<evidence type="ECO:0000256" key="2">
    <source>
        <dbReference type="ARBA" id="ARBA00009256"/>
    </source>
</evidence>
<evidence type="ECO:0000313" key="10">
    <source>
        <dbReference type="Proteomes" id="UP000184066"/>
    </source>
</evidence>
<dbReference type="GO" id="GO:0005524">
    <property type="term" value="F:ATP binding"/>
    <property type="evidence" value="ECO:0007669"/>
    <property type="project" value="UniProtKB-KW"/>
</dbReference>
<dbReference type="InterPro" id="IPR003721">
    <property type="entry name" value="Pantoate_ligase"/>
</dbReference>
<dbReference type="HAMAP" id="MF_00158">
    <property type="entry name" value="PanC"/>
    <property type="match status" value="1"/>
</dbReference>
<evidence type="ECO:0000313" key="9">
    <source>
        <dbReference type="EMBL" id="SHN74395.1"/>
    </source>
</evidence>
<dbReference type="GO" id="GO:0004592">
    <property type="term" value="F:pantoate-beta-alanine ligase activity"/>
    <property type="evidence" value="ECO:0007669"/>
    <property type="project" value="UniProtKB-UniRule"/>
</dbReference>
<dbReference type="Pfam" id="PF02569">
    <property type="entry name" value="Pantoate_ligase"/>
    <property type="match status" value="1"/>
</dbReference>
<dbReference type="NCBIfam" id="TIGR00125">
    <property type="entry name" value="cyt_tran_rel"/>
    <property type="match status" value="1"/>
</dbReference>
<dbReference type="EC" id="6.3.2.1" evidence="8"/>
<evidence type="ECO:0000256" key="7">
    <source>
        <dbReference type="ARBA" id="ARBA00048258"/>
    </source>
</evidence>
<dbReference type="NCBIfam" id="TIGR00018">
    <property type="entry name" value="panC"/>
    <property type="match status" value="1"/>
</dbReference>
<feature type="binding site" evidence="8">
    <location>
        <position position="61"/>
    </location>
    <ligand>
        <name>beta-alanine</name>
        <dbReference type="ChEBI" id="CHEBI:57966"/>
    </ligand>
</feature>
<dbReference type="GO" id="GO:0005829">
    <property type="term" value="C:cytosol"/>
    <property type="evidence" value="ECO:0007669"/>
    <property type="project" value="TreeGrafter"/>
</dbReference>
<evidence type="ECO:0000256" key="3">
    <source>
        <dbReference type="ARBA" id="ARBA00022598"/>
    </source>
</evidence>
<proteinExistence type="inferred from homology"/>
<feature type="binding site" evidence="8">
    <location>
        <begin position="147"/>
        <end position="150"/>
    </location>
    <ligand>
        <name>ATP</name>
        <dbReference type="ChEBI" id="CHEBI:30616"/>
    </ligand>
</feature>
<accession>A0A1M7TUK5</accession>
<dbReference type="Gene3D" id="3.40.50.620">
    <property type="entry name" value="HUPs"/>
    <property type="match status" value="1"/>
</dbReference>
<dbReference type="RefSeq" id="WP_072748121.1">
    <property type="nucleotide sequence ID" value="NZ_FOHL01000001.1"/>
</dbReference>
<reference evidence="9 10" key="1">
    <citation type="submission" date="2016-12" db="EMBL/GenBank/DDBJ databases">
        <authorList>
            <person name="Song W.-J."/>
            <person name="Kurnit D.M."/>
        </authorList>
    </citation>
    <scope>NUCLEOTIDE SEQUENCE [LARGE SCALE GENOMIC DNA]</scope>
    <source>
        <strain evidence="9 10">CGMCC 1.10808</strain>
    </source>
</reference>
<dbReference type="PANTHER" id="PTHR21299">
    <property type="entry name" value="CYTIDYLATE KINASE/PANTOATE-BETA-ALANINE LIGASE"/>
    <property type="match status" value="1"/>
</dbReference>
<evidence type="ECO:0000256" key="1">
    <source>
        <dbReference type="ARBA" id="ARBA00004990"/>
    </source>
</evidence>
<dbReference type="EMBL" id="FRDL01000010">
    <property type="protein sequence ID" value="SHN74395.1"/>
    <property type="molecule type" value="Genomic_DNA"/>
</dbReference>
<feature type="binding site" evidence="8">
    <location>
        <position position="61"/>
    </location>
    <ligand>
        <name>(R)-pantoate</name>
        <dbReference type="ChEBI" id="CHEBI:15980"/>
    </ligand>
</feature>
<comment type="similarity">
    <text evidence="2 8">Belongs to the pantothenate synthetase family.</text>
</comment>
<evidence type="ECO:0000256" key="8">
    <source>
        <dbReference type="HAMAP-Rule" id="MF_00158"/>
    </source>
</evidence>
<keyword evidence="10" id="KW-1185">Reference proteome</keyword>
<evidence type="ECO:0000256" key="4">
    <source>
        <dbReference type="ARBA" id="ARBA00022655"/>
    </source>
</evidence>
<dbReference type="InterPro" id="IPR004821">
    <property type="entry name" value="Cyt_trans-like"/>
</dbReference>
<comment type="pathway">
    <text evidence="1 8">Cofactor biosynthesis; (R)-pantothenate biosynthesis; (R)-pantothenate from (R)-pantoate and beta-alanine: step 1/1.</text>
</comment>
<dbReference type="PANTHER" id="PTHR21299:SF1">
    <property type="entry name" value="PANTOATE--BETA-ALANINE LIGASE"/>
    <property type="match status" value="1"/>
</dbReference>
<comment type="catalytic activity">
    <reaction evidence="7 8">
        <text>(R)-pantoate + beta-alanine + ATP = (R)-pantothenate + AMP + diphosphate + H(+)</text>
        <dbReference type="Rhea" id="RHEA:10912"/>
        <dbReference type="ChEBI" id="CHEBI:15378"/>
        <dbReference type="ChEBI" id="CHEBI:15980"/>
        <dbReference type="ChEBI" id="CHEBI:29032"/>
        <dbReference type="ChEBI" id="CHEBI:30616"/>
        <dbReference type="ChEBI" id="CHEBI:33019"/>
        <dbReference type="ChEBI" id="CHEBI:57966"/>
        <dbReference type="ChEBI" id="CHEBI:456215"/>
        <dbReference type="EC" id="6.3.2.1"/>
    </reaction>
</comment>
<keyword evidence="6 8" id="KW-0067">ATP-binding</keyword>
<keyword evidence="5 8" id="KW-0547">Nucleotide-binding</keyword>
<dbReference type="InterPro" id="IPR042176">
    <property type="entry name" value="Pantoate_ligase_C"/>
</dbReference>
<protein>
    <recommendedName>
        <fullName evidence="8">Pantothenate synthetase</fullName>
        <shortName evidence="8">PS</shortName>
        <ecNumber evidence="8">6.3.2.1</ecNumber>
    </recommendedName>
    <alternativeName>
        <fullName evidence="8">Pantoate--beta-alanine ligase</fullName>
    </alternativeName>
    <alternativeName>
        <fullName evidence="8">Pantoate-activating enzyme</fullName>
    </alternativeName>
</protein>
<comment type="subunit">
    <text evidence="8">Homodimer.</text>
</comment>
<dbReference type="Gene3D" id="3.30.1300.10">
    <property type="entry name" value="Pantoate-beta-alanine ligase, C-terminal domain"/>
    <property type="match status" value="1"/>
</dbReference>
<keyword evidence="8" id="KW-0963">Cytoplasm</keyword>